<sequence>MLPFFNKKVFDDIDGFICRQCTDKFTNIFTPEINDEQPSTTSRGGLK</sequence>
<proteinExistence type="predicted"/>
<keyword evidence="2" id="KW-1185">Reference proteome</keyword>
<dbReference type="VEuPathDB" id="MicrosporidiaDB:M153_6870001570"/>
<gene>
    <name evidence="1" type="ORF">M153_6870001570</name>
</gene>
<dbReference type="EMBL" id="LGUB01000261">
    <property type="protein sequence ID" value="KRH93654.1"/>
    <property type="molecule type" value="Genomic_DNA"/>
</dbReference>
<reference evidence="1 2" key="1">
    <citation type="submission" date="2015-07" db="EMBL/GenBank/DDBJ databases">
        <title>The genome of Pseudoloma neurophilia, a relevant intracellular parasite of the zebrafish.</title>
        <authorList>
            <person name="Ndikumana S."/>
            <person name="Pelin A."/>
            <person name="Sanders J."/>
            <person name="Corradi N."/>
        </authorList>
    </citation>
    <scope>NUCLEOTIDE SEQUENCE [LARGE SCALE GENOMIC DNA]</scope>
    <source>
        <strain evidence="1 2">MK1</strain>
    </source>
</reference>
<name>A0A0R0LWB7_9MICR</name>
<accession>A0A0R0LWB7</accession>
<dbReference type="AlphaFoldDB" id="A0A0R0LWB7"/>
<organism evidence="1 2">
    <name type="scientific">Pseudoloma neurophilia</name>
    <dbReference type="NCBI Taxonomy" id="146866"/>
    <lineage>
        <taxon>Eukaryota</taxon>
        <taxon>Fungi</taxon>
        <taxon>Fungi incertae sedis</taxon>
        <taxon>Microsporidia</taxon>
        <taxon>Pseudoloma</taxon>
    </lineage>
</organism>
<evidence type="ECO:0000313" key="2">
    <source>
        <dbReference type="Proteomes" id="UP000051530"/>
    </source>
</evidence>
<dbReference type="Proteomes" id="UP000051530">
    <property type="component" value="Unassembled WGS sequence"/>
</dbReference>
<evidence type="ECO:0000313" key="1">
    <source>
        <dbReference type="EMBL" id="KRH93654.1"/>
    </source>
</evidence>
<comment type="caution">
    <text evidence="1">The sequence shown here is derived from an EMBL/GenBank/DDBJ whole genome shotgun (WGS) entry which is preliminary data.</text>
</comment>
<protein>
    <submittedName>
        <fullName evidence="1">Uncharacterized protein</fullName>
    </submittedName>
</protein>